<evidence type="ECO:0000313" key="3">
    <source>
        <dbReference type="Proteomes" id="UP000194260"/>
    </source>
</evidence>
<dbReference type="KEGG" id="camy:CSUIS_0789"/>
<sequence length="127" mass="14782">MKKVLSIALIAMVGSSIAFGADSPASLSKEMFEFKKEASREYYKIQEGCDKIHDKITKATQNMDAKQKEEFYKEFRYQMRQNMAKLGKDEKFYKGICAGKRVKYHHERPGKFTYDYPNCINLDCPAR</sequence>
<dbReference type="STRING" id="1660073.CSUIS_0789"/>
<dbReference type="RefSeq" id="WP_086297255.1">
    <property type="nucleotide sequence ID" value="NZ_CP018789.1"/>
</dbReference>
<proteinExistence type="predicted"/>
<dbReference type="EMBL" id="CP018789">
    <property type="protein sequence ID" value="ARR00604.1"/>
    <property type="molecule type" value="Genomic_DNA"/>
</dbReference>
<name>A0A1X9SWD4_9BACT</name>
<protein>
    <recommendedName>
        <fullName evidence="4">DUF1104 domain protein</fullName>
    </recommendedName>
</protein>
<reference evidence="3" key="1">
    <citation type="journal article" date="2017" name="Genome Biol. Evol.">
        <title>Comparative Genomic Analysis Identifies a Campylobacter Clade Deficient in Selenium Metabolism.</title>
        <authorList>
            <person name="Miller W.G."/>
            <person name="Yee E."/>
            <person name="Lopes B.S."/>
            <person name="Chapman M.H."/>
            <person name="Huynh S."/>
            <person name="Bono J.L."/>
            <person name="Parker C.T."/>
            <person name="Strachan N.J.C."/>
            <person name="Forbes K.J."/>
        </authorList>
    </citation>
    <scope>NUCLEOTIDE SEQUENCE [LARGE SCALE GENOMIC DNA]</scope>
    <source>
        <strain evidence="3">RM6137</strain>
    </source>
</reference>
<accession>A0A1X9SWD4</accession>
<feature type="chain" id="PRO_5012733700" description="DUF1104 domain protein" evidence="1">
    <location>
        <begin position="21"/>
        <end position="127"/>
    </location>
</feature>
<organism evidence="2 3">
    <name type="scientific">Campylobacter porcelli</name>
    <dbReference type="NCBI Taxonomy" id="1660073"/>
    <lineage>
        <taxon>Bacteria</taxon>
        <taxon>Pseudomonadati</taxon>
        <taxon>Campylobacterota</taxon>
        <taxon>Epsilonproteobacteria</taxon>
        <taxon>Campylobacterales</taxon>
        <taxon>Campylobacteraceae</taxon>
        <taxon>Campylobacter</taxon>
    </lineage>
</organism>
<evidence type="ECO:0008006" key="4">
    <source>
        <dbReference type="Google" id="ProtNLM"/>
    </source>
</evidence>
<gene>
    <name evidence="2" type="ORF">CSUIS_0789</name>
</gene>
<feature type="signal peptide" evidence="1">
    <location>
        <begin position="1"/>
        <end position="20"/>
    </location>
</feature>
<dbReference type="Proteomes" id="UP000194260">
    <property type="component" value="Chromosome"/>
</dbReference>
<evidence type="ECO:0000256" key="1">
    <source>
        <dbReference type="SAM" id="SignalP"/>
    </source>
</evidence>
<keyword evidence="1" id="KW-0732">Signal</keyword>
<evidence type="ECO:0000313" key="2">
    <source>
        <dbReference type="EMBL" id="ARR00604.1"/>
    </source>
</evidence>
<dbReference type="AlphaFoldDB" id="A0A1X9SWD4"/>